<keyword evidence="2" id="KW-0732">Signal</keyword>
<proteinExistence type="predicted"/>
<dbReference type="AlphaFoldDB" id="A0AAW0BUK8"/>
<evidence type="ECO:0000256" key="2">
    <source>
        <dbReference type="SAM" id="SignalP"/>
    </source>
</evidence>
<sequence length="173" mass="19075">MSLSFPRLLHLFSAGVASFRLSLYLPLPLPLHLPPITSSPHHLHPSRCQPDPKMHPTLRHHPHIFRALHPEKLSEGRSNGSKNILAKRRRRAASSSRSRPVETCFAYSSSSTSTPSTTVNPPRLPSLSPNSRIPQPCLKVLHLTSSADSPKLSSSLPTTPCIPDPTDIPLFRN</sequence>
<feature type="chain" id="PRO_5043698814" evidence="2">
    <location>
        <begin position="19"/>
        <end position="173"/>
    </location>
</feature>
<evidence type="ECO:0000313" key="3">
    <source>
        <dbReference type="EMBL" id="KAK7030172.1"/>
    </source>
</evidence>
<name>A0AAW0BUK8_9AGAR</name>
<protein>
    <submittedName>
        <fullName evidence="3">Uncharacterized protein</fullName>
    </submittedName>
</protein>
<organism evidence="3 4">
    <name type="scientific">Favolaschia claudopus</name>
    <dbReference type="NCBI Taxonomy" id="2862362"/>
    <lineage>
        <taxon>Eukaryota</taxon>
        <taxon>Fungi</taxon>
        <taxon>Dikarya</taxon>
        <taxon>Basidiomycota</taxon>
        <taxon>Agaricomycotina</taxon>
        <taxon>Agaricomycetes</taxon>
        <taxon>Agaricomycetidae</taxon>
        <taxon>Agaricales</taxon>
        <taxon>Marasmiineae</taxon>
        <taxon>Mycenaceae</taxon>
        <taxon>Favolaschia</taxon>
    </lineage>
</organism>
<dbReference type="EMBL" id="JAWWNJ010000026">
    <property type="protein sequence ID" value="KAK7030172.1"/>
    <property type="molecule type" value="Genomic_DNA"/>
</dbReference>
<feature type="region of interest" description="Disordered" evidence="1">
    <location>
        <begin position="148"/>
        <end position="173"/>
    </location>
</feature>
<feature type="compositionally biased region" description="Low complexity" evidence="1">
    <location>
        <begin position="108"/>
        <end position="131"/>
    </location>
</feature>
<feature type="region of interest" description="Disordered" evidence="1">
    <location>
        <begin position="68"/>
        <end position="131"/>
    </location>
</feature>
<feature type="signal peptide" evidence="2">
    <location>
        <begin position="1"/>
        <end position="18"/>
    </location>
</feature>
<keyword evidence="4" id="KW-1185">Reference proteome</keyword>
<comment type="caution">
    <text evidence="3">The sequence shown here is derived from an EMBL/GenBank/DDBJ whole genome shotgun (WGS) entry which is preliminary data.</text>
</comment>
<gene>
    <name evidence="3" type="ORF">R3P38DRAFT_3189134</name>
</gene>
<reference evidence="3 4" key="1">
    <citation type="journal article" date="2024" name="J Genomics">
        <title>Draft genome sequencing and assembly of Favolaschia claudopus CIRM-BRFM 2984 isolated from oak limbs.</title>
        <authorList>
            <person name="Navarro D."/>
            <person name="Drula E."/>
            <person name="Chaduli D."/>
            <person name="Cazenave R."/>
            <person name="Ahrendt S."/>
            <person name="Wang J."/>
            <person name="Lipzen A."/>
            <person name="Daum C."/>
            <person name="Barry K."/>
            <person name="Grigoriev I.V."/>
            <person name="Favel A."/>
            <person name="Rosso M.N."/>
            <person name="Martin F."/>
        </authorList>
    </citation>
    <scope>NUCLEOTIDE SEQUENCE [LARGE SCALE GENOMIC DNA]</scope>
    <source>
        <strain evidence="3 4">CIRM-BRFM 2984</strain>
    </source>
</reference>
<dbReference type="Proteomes" id="UP001362999">
    <property type="component" value="Unassembled WGS sequence"/>
</dbReference>
<accession>A0AAW0BUK8</accession>
<evidence type="ECO:0000313" key="4">
    <source>
        <dbReference type="Proteomes" id="UP001362999"/>
    </source>
</evidence>
<evidence type="ECO:0000256" key="1">
    <source>
        <dbReference type="SAM" id="MobiDB-lite"/>
    </source>
</evidence>